<reference evidence="2" key="1">
    <citation type="submission" date="2018-05" db="EMBL/GenBank/DDBJ databases">
        <authorList>
            <person name="Lanie J.A."/>
            <person name="Ng W.-L."/>
            <person name="Kazmierczak K.M."/>
            <person name="Andrzejewski T.M."/>
            <person name="Davidsen T.M."/>
            <person name="Wayne K.J."/>
            <person name="Tettelin H."/>
            <person name="Glass J.I."/>
            <person name="Rusch D."/>
            <person name="Podicherti R."/>
            <person name="Tsui H.-C.T."/>
            <person name="Winkler M.E."/>
        </authorList>
    </citation>
    <scope>NUCLEOTIDE SEQUENCE</scope>
</reference>
<dbReference type="InterPro" id="IPR004360">
    <property type="entry name" value="Glyas_Fos-R_dOase_dom"/>
</dbReference>
<dbReference type="Gene3D" id="3.10.180.10">
    <property type="entry name" value="2,3-Dihydroxybiphenyl 1,2-Dioxygenase, domain 1"/>
    <property type="match status" value="1"/>
</dbReference>
<dbReference type="SUPFAM" id="SSF54593">
    <property type="entry name" value="Glyoxalase/Bleomycin resistance protein/Dihydroxybiphenyl dioxygenase"/>
    <property type="match status" value="1"/>
</dbReference>
<dbReference type="InterPro" id="IPR037523">
    <property type="entry name" value="VOC_core"/>
</dbReference>
<accession>A0A382H191</accession>
<dbReference type="EMBL" id="UINC01058535">
    <property type="protein sequence ID" value="SVB80905.1"/>
    <property type="molecule type" value="Genomic_DNA"/>
</dbReference>
<evidence type="ECO:0000259" key="1">
    <source>
        <dbReference type="PROSITE" id="PS51819"/>
    </source>
</evidence>
<feature type="domain" description="VOC" evidence="1">
    <location>
        <begin position="8"/>
        <end position="125"/>
    </location>
</feature>
<evidence type="ECO:0000313" key="2">
    <source>
        <dbReference type="EMBL" id="SVB80905.1"/>
    </source>
</evidence>
<dbReference type="PROSITE" id="PS51819">
    <property type="entry name" value="VOC"/>
    <property type="match status" value="1"/>
</dbReference>
<sequence length="207" mass="23616">MEIITPIKFAHVVLRAKKYKEQIAFYQLLLGARVVHGDKQATFLTYDDEHHRIAITNMPGLLPRLRAMAGVDHYAFTYEDLGGLLSTYTRMKANGHKPVWCTHHGATISIYYQDADANVVETQVDVFGSIEETNDYINSQDFKTNPIGVDFDPDEMLQELNAGASWEDLSKRVTDGPRHPATMPREYMGWFHWTVLQLMRKLGTNPS</sequence>
<organism evidence="2">
    <name type="scientific">marine metagenome</name>
    <dbReference type="NCBI Taxonomy" id="408172"/>
    <lineage>
        <taxon>unclassified sequences</taxon>
        <taxon>metagenomes</taxon>
        <taxon>ecological metagenomes</taxon>
    </lineage>
</organism>
<proteinExistence type="predicted"/>
<protein>
    <recommendedName>
        <fullName evidence="1">VOC domain-containing protein</fullName>
    </recommendedName>
</protein>
<dbReference type="AlphaFoldDB" id="A0A382H191"/>
<dbReference type="InterPro" id="IPR029068">
    <property type="entry name" value="Glyas_Bleomycin-R_OHBP_Dase"/>
</dbReference>
<dbReference type="Pfam" id="PF00903">
    <property type="entry name" value="Glyoxalase"/>
    <property type="match status" value="1"/>
</dbReference>
<name>A0A382H191_9ZZZZ</name>
<gene>
    <name evidence="2" type="ORF">METZ01_LOCUS233759</name>
</gene>